<accession>A0AAN6VHZ3</accession>
<keyword evidence="2" id="KW-1185">Reference proteome</keyword>
<protein>
    <submittedName>
        <fullName evidence="1">Uncharacterized protein</fullName>
    </submittedName>
</protein>
<dbReference type="AlphaFoldDB" id="A0AAN6VHZ3"/>
<evidence type="ECO:0000313" key="2">
    <source>
        <dbReference type="Proteomes" id="UP001302745"/>
    </source>
</evidence>
<organism evidence="1 2">
    <name type="scientific">Chaetomidium leptoderma</name>
    <dbReference type="NCBI Taxonomy" id="669021"/>
    <lineage>
        <taxon>Eukaryota</taxon>
        <taxon>Fungi</taxon>
        <taxon>Dikarya</taxon>
        <taxon>Ascomycota</taxon>
        <taxon>Pezizomycotina</taxon>
        <taxon>Sordariomycetes</taxon>
        <taxon>Sordariomycetidae</taxon>
        <taxon>Sordariales</taxon>
        <taxon>Chaetomiaceae</taxon>
        <taxon>Chaetomidium</taxon>
    </lineage>
</organism>
<name>A0AAN6VHZ3_9PEZI</name>
<gene>
    <name evidence="1" type="ORF">C8A00DRAFT_45223</name>
</gene>
<proteinExistence type="predicted"/>
<comment type="caution">
    <text evidence="1">The sequence shown here is derived from an EMBL/GenBank/DDBJ whole genome shotgun (WGS) entry which is preliminary data.</text>
</comment>
<evidence type="ECO:0000313" key="1">
    <source>
        <dbReference type="EMBL" id="KAK4151602.1"/>
    </source>
</evidence>
<dbReference type="EMBL" id="MU857008">
    <property type="protein sequence ID" value="KAK4151602.1"/>
    <property type="molecule type" value="Genomic_DNA"/>
</dbReference>
<reference evidence="1" key="2">
    <citation type="submission" date="2023-05" db="EMBL/GenBank/DDBJ databases">
        <authorList>
            <consortium name="Lawrence Berkeley National Laboratory"/>
            <person name="Steindorff A."/>
            <person name="Hensen N."/>
            <person name="Bonometti L."/>
            <person name="Westerberg I."/>
            <person name="Brannstrom I.O."/>
            <person name="Guillou S."/>
            <person name="Cros-Aarteil S."/>
            <person name="Calhoun S."/>
            <person name="Haridas S."/>
            <person name="Kuo A."/>
            <person name="Mondo S."/>
            <person name="Pangilinan J."/>
            <person name="Riley R."/>
            <person name="Labutti K."/>
            <person name="Andreopoulos B."/>
            <person name="Lipzen A."/>
            <person name="Chen C."/>
            <person name="Yanf M."/>
            <person name="Daum C."/>
            <person name="Ng V."/>
            <person name="Clum A."/>
            <person name="Ohm R."/>
            <person name="Martin F."/>
            <person name="Silar P."/>
            <person name="Natvig D."/>
            <person name="Lalanne C."/>
            <person name="Gautier V."/>
            <person name="Ament-Velasquez S.L."/>
            <person name="Kruys A."/>
            <person name="Hutchinson M.I."/>
            <person name="Powell A.J."/>
            <person name="Barry K."/>
            <person name="Miller A.N."/>
            <person name="Grigoriev I.V."/>
            <person name="Debuchy R."/>
            <person name="Gladieux P."/>
            <person name="Thoren M.H."/>
            <person name="Johannesson H."/>
        </authorList>
    </citation>
    <scope>NUCLEOTIDE SEQUENCE</scope>
    <source>
        <strain evidence="1">CBS 538.74</strain>
    </source>
</reference>
<dbReference type="Proteomes" id="UP001302745">
    <property type="component" value="Unassembled WGS sequence"/>
</dbReference>
<sequence length="286" mass="32458">MADNEAATPAWGALPVEKYLIRNWDPLSELSTKNQRDVLVAAYIEEDVLGPGLLASPPWRVPTATEITEILEPWRSHKMRRIAAAHLEPYCPHSFYILRSYYGGGAADDARVRAILDLGDHGPDIYPENEWFCVLDDKELFNFPDDWQEVYSVLPELAAPRPDRRFTEIATARDLARITPISQEPEDEDYEDAIMFCATAGVMWLLVLDQQAFETNELRLILRDLKGNTVKESTITPDEAIGAFHTSVDINGMLGELDYWVFGTVGKKYRTRGKIMRELLRAVKGE</sequence>
<reference evidence="1" key="1">
    <citation type="journal article" date="2023" name="Mol. Phylogenet. Evol.">
        <title>Genome-scale phylogeny and comparative genomics of the fungal order Sordariales.</title>
        <authorList>
            <person name="Hensen N."/>
            <person name="Bonometti L."/>
            <person name="Westerberg I."/>
            <person name="Brannstrom I.O."/>
            <person name="Guillou S."/>
            <person name="Cros-Aarteil S."/>
            <person name="Calhoun S."/>
            <person name="Haridas S."/>
            <person name="Kuo A."/>
            <person name="Mondo S."/>
            <person name="Pangilinan J."/>
            <person name="Riley R."/>
            <person name="LaButti K."/>
            <person name="Andreopoulos B."/>
            <person name="Lipzen A."/>
            <person name="Chen C."/>
            <person name="Yan M."/>
            <person name="Daum C."/>
            <person name="Ng V."/>
            <person name="Clum A."/>
            <person name="Steindorff A."/>
            <person name="Ohm R.A."/>
            <person name="Martin F."/>
            <person name="Silar P."/>
            <person name="Natvig D.O."/>
            <person name="Lalanne C."/>
            <person name="Gautier V."/>
            <person name="Ament-Velasquez S.L."/>
            <person name="Kruys A."/>
            <person name="Hutchinson M.I."/>
            <person name="Powell A.J."/>
            <person name="Barry K."/>
            <person name="Miller A.N."/>
            <person name="Grigoriev I.V."/>
            <person name="Debuchy R."/>
            <person name="Gladieux P."/>
            <person name="Hiltunen Thoren M."/>
            <person name="Johannesson H."/>
        </authorList>
    </citation>
    <scope>NUCLEOTIDE SEQUENCE</scope>
    <source>
        <strain evidence="1">CBS 538.74</strain>
    </source>
</reference>